<dbReference type="Gene3D" id="3.40.50.720">
    <property type="entry name" value="NAD(P)-binding Rossmann-like Domain"/>
    <property type="match status" value="1"/>
</dbReference>
<comment type="similarity">
    <text evidence="1">Belongs to the NAD(P)-dependent epimerase/dehydratase family. SDR39U1 subfamily.</text>
</comment>
<dbReference type="PANTHER" id="PTHR11092">
    <property type="entry name" value="SUGAR NUCLEOTIDE EPIMERASE RELATED"/>
    <property type="match status" value="1"/>
</dbReference>
<dbReference type="EMBL" id="PEBD01000010">
    <property type="protein sequence ID" value="PHV66014.1"/>
    <property type="molecule type" value="Genomic_DNA"/>
</dbReference>
<dbReference type="Pfam" id="PF01370">
    <property type="entry name" value="Epimerase"/>
    <property type="match status" value="1"/>
</dbReference>
<dbReference type="RefSeq" id="WP_099384295.1">
    <property type="nucleotide sequence ID" value="NZ_PEBD01000010.1"/>
</dbReference>
<evidence type="ECO:0000259" key="3">
    <source>
        <dbReference type="Pfam" id="PF08338"/>
    </source>
</evidence>
<comment type="caution">
    <text evidence="4">The sequence shown here is derived from an EMBL/GenBank/DDBJ whole genome shotgun (WGS) entry which is preliminary data.</text>
</comment>
<reference evidence="4 5" key="1">
    <citation type="submission" date="2017-10" db="EMBL/GenBank/DDBJ databases">
        <title>The draft genome sequence of Williamsia sp. BULT 1.1 isolated from the semi-arid grassland soils from South Africa.</title>
        <authorList>
            <person name="Kabwe M.H."/>
            <person name="Govender N."/>
            <person name="Mutseka Lunga P."/>
            <person name="Vikram S."/>
            <person name="Makhalanyane T.P."/>
        </authorList>
    </citation>
    <scope>NUCLEOTIDE SEQUENCE [LARGE SCALE GENOMIC DNA]</scope>
    <source>
        <strain evidence="4 5">BULT 1.1</strain>
    </source>
</reference>
<sequence length="303" mass="31666">MRIAVAGSSGLIGTALVDSLTGAGHQVVRLVRRPTTAQDEIHWQPESFGIDSSSLRGADAVVNLCGQGIGDRRWSGHVKQQLRDSRIIPTQVLADAVRAAGIPVLLNASATGYYGDTGSTAVTEESPSGTGFLADLTTDWEAAAMSASVPGEHQVTLLRISPVMSPTGGILGRLRPLFRLGLGAKLGDGRQYLPWISLVDAVRAIEFVLDRSLAGPVNVCGPASVTNNEFTKTFGRALGRPAPWTVPGFALKRGAGEMAEEMLLGGQNVVPAVLTGNDFEYRHPTIAAALAYATGRDGRGAAG</sequence>
<dbReference type="AlphaFoldDB" id="A0A2G3PJM6"/>
<dbReference type="PANTHER" id="PTHR11092:SF0">
    <property type="entry name" value="EPIMERASE FAMILY PROTEIN SDR39U1"/>
    <property type="match status" value="1"/>
</dbReference>
<evidence type="ECO:0000313" key="4">
    <source>
        <dbReference type="EMBL" id="PHV66014.1"/>
    </source>
</evidence>
<dbReference type="InterPro" id="IPR013549">
    <property type="entry name" value="DUF1731"/>
</dbReference>
<accession>A0A2G3PJM6</accession>
<gene>
    <name evidence="4" type="ORF">CSW57_20395</name>
</gene>
<dbReference type="NCBIfam" id="TIGR01777">
    <property type="entry name" value="yfcH"/>
    <property type="match status" value="1"/>
</dbReference>
<dbReference type="InterPro" id="IPR001509">
    <property type="entry name" value="Epimerase_deHydtase"/>
</dbReference>
<dbReference type="InterPro" id="IPR010099">
    <property type="entry name" value="SDR39U1"/>
</dbReference>
<dbReference type="SUPFAM" id="SSF51735">
    <property type="entry name" value="NAD(P)-binding Rossmann-fold domains"/>
    <property type="match status" value="1"/>
</dbReference>
<evidence type="ECO:0000259" key="2">
    <source>
        <dbReference type="Pfam" id="PF01370"/>
    </source>
</evidence>
<proteinExistence type="inferred from homology"/>
<dbReference type="Proteomes" id="UP000225108">
    <property type="component" value="Unassembled WGS sequence"/>
</dbReference>
<evidence type="ECO:0000256" key="1">
    <source>
        <dbReference type="ARBA" id="ARBA00009353"/>
    </source>
</evidence>
<dbReference type="InterPro" id="IPR036291">
    <property type="entry name" value="NAD(P)-bd_dom_sf"/>
</dbReference>
<name>A0A2G3PJM6_WILMA</name>
<protein>
    <submittedName>
        <fullName evidence="4">TIGR01777 family protein</fullName>
    </submittedName>
</protein>
<feature type="domain" description="NAD-dependent epimerase/dehydratase" evidence="2">
    <location>
        <begin position="3"/>
        <end position="214"/>
    </location>
</feature>
<dbReference type="Pfam" id="PF08338">
    <property type="entry name" value="DUF1731"/>
    <property type="match status" value="1"/>
</dbReference>
<organism evidence="4 5">
    <name type="scientific">Williamsia marianensis</name>
    <dbReference type="NCBI Taxonomy" id="85044"/>
    <lineage>
        <taxon>Bacteria</taxon>
        <taxon>Bacillati</taxon>
        <taxon>Actinomycetota</taxon>
        <taxon>Actinomycetes</taxon>
        <taxon>Mycobacteriales</taxon>
        <taxon>Nocardiaceae</taxon>
        <taxon>Williamsia</taxon>
    </lineage>
</organism>
<feature type="domain" description="DUF1731" evidence="3">
    <location>
        <begin position="246"/>
        <end position="291"/>
    </location>
</feature>
<evidence type="ECO:0000313" key="5">
    <source>
        <dbReference type="Proteomes" id="UP000225108"/>
    </source>
</evidence>